<dbReference type="InterPro" id="IPR004100">
    <property type="entry name" value="ATPase_F1/V1/A1_a/bsu_N"/>
</dbReference>
<dbReference type="Pfam" id="PF22919">
    <property type="entry name" value="ATP-synt_VA_C"/>
    <property type="match status" value="1"/>
</dbReference>
<keyword evidence="3 12" id="KW-0813">Transport</keyword>
<accession>A0A1G2LCQ5</accession>
<dbReference type="FunFam" id="1.10.1140.10:FF:000005">
    <property type="entry name" value="ATP synthase subunit beta"/>
    <property type="match status" value="1"/>
</dbReference>
<dbReference type="CDD" id="cd01133">
    <property type="entry name" value="F1-ATPase_beta_CD"/>
    <property type="match status" value="1"/>
</dbReference>
<keyword evidence="4 12" id="KW-0547">Nucleotide-binding</keyword>
<comment type="caution">
    <text evidence="14">The sequence shown here is derived from an EMBL/GenBank/DDBJ whole genome shotgun (WGS) entry which is preliminary data.</text>
</comment>
<proteinExistence type="inferred from homology"/>
<dbReference type="Proteomes" id="UP000176705">
    <property type="component" value="Unassembled WGS sequence"/>
</dbReference>
<comment type="catalytic activity">
    <reaction evidence="12">
        <text>ATP + H2O + 4 H(+)(in) = ADP + phosphate + 5 H(+)(out)</text>
        <dbReference type="Rhea" id="RHEA:57720"/>
        <dbReference type="ChEBI" id="CHEBI:15377"/>
        <dbReference type="ChEBI" id="CHEBI:15378"/>
        <dbReference type="ChEBI" id="CHEBI:30616"/>
        <dbReference type="ChEBI" id="CHEBI:43474"/>
        <dbReference type="ChEBI" id="CHEBI:456216"/>
        <dbReference type="EC" id="7.1.2.2"/>
    </reaction>
</comment>
<feature type="binding site" evidence="12">
    <location>
        <begin position="162"/>
        <end position="169"/>
    </location>
    <ligand>
        <name>ATP</name>
        <dbReference type="ChEBI" id="CHEBI:30616"/>
    </ligand>
</feature>
<name>A0A1G2LCQ5_9BACT</name>
<dbReference type="AlphaFoldDB" id="A0A1G2LCQ5"/>
<dbReference type="EMBL" id="MHQS01000003">
    <property type="protein sequence ID" value="OHA09397.1"/>
    <property type="molecule type" value="Genomic_DNA"/>
</dbReference>
<evidence type="ECO:0000256" key="12">
    <source>
        <dbReference type="HAMAP-Rule" id="MF_01347"/>
    </source>
</evidence>
<evidence type="ECO:0000256" key="3">
    <source>
        <dbReference type="ARBA" id="ARBA00022448"/>
    </source>
</evidence>
<dbReference type="PANTHER" id="PTHR15184">
    <property type="entry name" value="ATP SYNTHASE"/>
    <property type="match status" value="1"/>
</dbReference>
<sequence length="465" mass="50278">MTAKHTLTAEQGAGRISQIIGPVIDVAFPEEATLPSIGNALRIKAEGRAIILEVAKHLEPGRIRAIALASTEGLGRGMAVADTGAPISVPVGPEVLGKIFNVIGETLNADAKDAKFTKRWPIRRKAPTLPDQATKTEVFATGIKVIDLLAPFIKGGKVGLFGGAGVGKTVLLQELIRNVAEESGGYSVFAGVGERTREGNDLYHEMMESGVINKTALVFGQMNEVPGARLRVALAALTMAEYFRDEEGKDTLLFIDNIFRFSQAGSEVSTLLGRLPSAVGYQPTLAGEMGELQERITSTKRGSITSVQAIYVPADDITDPAPAAAFAHLDSTIVLSRALTEIGIYPAVDPLASSSSALDPKVVSKSHYDTARAVQRILQRYKELQDIIAILGLEELSDDDKQVVHRARRIQKFLSQPFFVAETFTGRAGKFVSIENTIRDFQDILAGKYDHEPEDFFYLKGSLRE</sequence>
<dbReference type="SMART" id="SM00382">
    <property type="entry name" value="AAA"/>
    <property type="match status" value="1"/>
</dbReference>
<evidence type="ECO:0000256" key="8">
    <source>
        <dbReference type="ARBA" id="ARBA00023065"/>
    </source>
</evidence>
<evidence type="ECO:0000259" key="13">
    <source>
        <dbReference type="SMART" id="SM00382"/>
    </source>
</evidence>
<evidence type="ECO:0000256" key="5">
    <source>
        <dbReference type="ARBA" id="ARBA00022781"/>
    </source>
</evidence>
<dbReference type="NCBIfam" id="TIGR01039">
    <property type="entry name" value="atpD"/>
    <property type="match status" value="1"/>
</dbReference>
<comment type="similarity">
    <text evidence="2 12">Belongs to the ATPase alpha/beta chains family.</text>
</comment>
<dbReference type="GO" id="GO:0005886">
    <property type="term" value="C:plasma membrane"/>
    <property type="evidence" value="ECO:0007669"/>
    <property type="project" value="UniProtKB-SubCell"/>
</dbReference>
<dbReference type="EC" id="7.1.2.2" evidence="12"/>
<evidence type="ECO:0000256" key="10">
    <source>
        <dbReference type="ARBA" id="ARBA00023196"/>
    </source>
</evidence>
<dbReference type="FunFam" id="3.40.50.300:FF:000004">
    <property type="entry name" value="ATP synthase subunit beta"/>
    <property type="match status" value="1"/>
</dbReference>
<dbReference type="InterPro" id="IPR036121">
    <property type="entry name" value="ATPase_F1/V1/A1_a/bsu_N_sf"/>
</dbReference>
<keyword evidence="8 12" id="KW-0406">Ion transport</keyword>
<reference evidence="14 15" key="1">
    <citation type="journal article" date="2016" name="Nat. Commun.">
        <title>Thousands of microbial genomes shed light on interconnected biogeochemical processes in an aquifer system.</title>
        <authorList>
            <person name="Anantharaman K."/>
            <person name="Brown C.T."/>
            <person name="Hug L.A."/>
            <person name="Sharon I."/>
            <person name="Castelle C.J."/>
            <person name="Probst A.J."/>
            <person name="Thomas B.C."/>
            <person name="Singh A."/>
            <person name="Wilkins M.J."/>
            <person name="Karaoz U."/>
            <person name="Brodie E.L."/>
            <person name="Williams K.H."/>
            <person name="Hubbard S.S."/>
            <person name="Banfield J.F."/>
        </authorList>
    </citation>
    <scope>NUCLEOTIDE SEQUENCE [LARGE SCALE GENOMIC DNA]</scope>
</reference>
<keyword evidence="5 12" id="KW-0375">Hydrogen ion transport</keyword>
<dbReference type="PROSITE" id="PS00152">
    <property type="entry name" value="ATPASE_ALPHA_BETA"/>
    <property type="match status" value="1"/>
</dbReference>
<keyword evidence="10 12" id="KW-0139">CF(1)</keyword>
<evidence type="ECO:0000256" key="4">
    <source>
        <dbReference type="ARBA" id="ARBA00022741"/>
    </source>
</evidence>
<keyword evidence="12" id="KW-1003">Cell membrane</keyword>
<dbReference type="SUPFAM" id="SSF52540">
    <property type="entry name" value="P-loop containing nucleoside triphosphate hydrolases"/>
    <property type="match status" value="1"/>
</dbReference>
<dbReference type="STRING" id="1802280.A3B37_02435"/>
<comment type="subcellular location">
    <subcellularLocation>
        <location evidence="12">Cell membrane</location>
        <topology evidence="12">Peripheral membrane protein</topology>
    </subcellularLocation>
    <subcellularLocation>
        <location evidence="1">Membrane</location>
        <topology evidence="1">Peripheral membrane protein</topology>
    </subcellularLocation>
</comment>
<evidence type="ECO:0000313" key="15">
    <source>
        <dbReference type="Proteomes" id="UP000176705"/>
    </source>
</evidence>
<dbReference type="InterPro" id="IPR055190">
    <property type="entry name" value="ATP-synt_VA_C"/>
</dbReference>
<dbReference type="Pfam" id="PF02874">
    <property type="entry name" value="ATP-synt_ab_N"/>
    <property type="match status" value="1"/>
</dbReference>
<dbReference type="GO" id="GO:0005524">
    <property type="term" value="F:ATP binding"/>
    <property type="evidence" value="ECO:0007669"/>
    <property type="project" value="UniProtKB-UniRule"/>
</dbReference>
<dbReference type="InterPro" id="IPR020003">
    <property type="entry name" value="ATPase_a/bsu_AS"/>
</dbReference>
<dbReference type="InterPro" id="IPR024034">
    <property type="entry name" value="ATPase_F1/V1_b/a_C"/>
</dbReference>
<evidence type="ECO:0000313" key="14">
    <source>
        <dbReference type="EMBL" id="OHA09397.1"/>
    </source>
</evidence>
<evidence type="ECO:0000256" key="2">
    <source>
        <dbReference type="ARBA" id="ARBA00008936"/>
    </source>
</evidence>
<evidence type="ECO:0000256" key="7">
    <source>
        <dbReference type="ARBA" id="ARBA00022967"/>
    </source>
</evidence>
<dbReference type="Gene3D" id="3.40.50.300">
    <property type="entry name" value="P-loop containing nucleotide triphosphate hydrolases"/>
    <property type="match status" value="1"/>
</dbReference>
<comment type="function">
    <text evidence="12">Produces ATP from ADP in the presence of a proton gradient across the membrane. The catalytic sites are hosted primarily by the beta subunits.</text>
</comment>
<keyword evidence="9 12" id="KW-0472">Membrane</keyword>
<dbReference type="Gene3D" id="1.10.1140.10">
    <property type="entry name" value="Bovine Mitochondrial F1-atpase, Atp Synthase Beta Chain, Chain D, domain 3"/>
    <property type="match status" value="1"/>
</dbReference>
<dbReference type="InterPro" id="IPR003593">
    <property type="entry name" value="AAA+_ATPase"/>
</dbReference>
<dbReference type="CDD" id="cd18110">
    <property type="entry name" value="ATP-synt_F1_beta_C"/>
    <property type="match status" value="1"/>
</dbReference>
<keyword evidence="11 12" id="KW-0066">ATP synthesis</keyword>
<dbReference type="Gene3D" id="2.40.10.170">
    <property type="match status" value="1"/>
</dbReference>
<feature type="domain" description="AAA+ ATPase" evidence="13">
    <location>
        <begin position="154"/>
        <end position="339"/>
    </location>
</feature>
<dbReference type="HAMAP" id="MF_01347">
    <property type="entry name" value="ATP_synth_beta_bact"/>
    <property type="match status" value="1"/>
</dbReference>
<dbReference type="GO" id="GO:0046933">
    <property type="term" value="F:proton-transporting ATP synthase activity, rotational mechanism"/>
    <property type="evidence" value="ECO:0007669"/>
    <property type="project" value="UniProtKB-UniRule"/>
</dbReference>
<keyword evidence="6 12" id="KW-0067">ATP-binding</keyword>
<dbReference type="GO" id="GO:0045259">
    <property type="term" value="C:proton-transporting ATP synthase complex"/>
    <property type="evidence" value="ECO:0007669"/>
    <property type="project" value="UniProtKB-KW"/>
</dbReference>
<protein>
    <recommendedName>
        <fullName evidence="12">ATP synthase subunit beta</fullName>
        <ecNumber evidence="12">7.1.2.2</ecNumber>
    </recommendedName>
    <alternativeName>
        <fullName evidence="12">ATP synthase F1 sector subunit beta</fullName>
    </alternativeName>
    <alternativeName>
        <fullName evidence="12">F-ATPase subunit beta</fullName>
    </alternativeName>
</protein>
<organism evidence="14 15">
    <name type="scientific">Candidatus Sungbacteria bacterium RIFCSPLOWO2_01_FULL_59_16</name>
    <dbReference type="NCBI Taxonomy" id="1802280"/>
    <lineage>
        <taxon>Bacteria</taxon>
        <taxon>Candidatus Sungiibacteriota</taxon>
    </lineage>
</organism>
<dbReference type="InterPro" id="IPR005722">
    <property type="entry name" value="ATP_synth_F1_bsu"/>
</dbReference>
<dbReference type="PANTHER" id="PTHR15184:SF71">
    <property type="entry name" value="ATP SYNTHASE SUBUNIT BETA, MITOCHONDRIAL"/>
    <property type="match status" value="1"/>
</dbReference>
<dbReference type="CDD" id="cd18115">
    <property type="entry name" value="ATP-synt_F1_beta_N"/>
    <property type="match status" value="1"/>
</dbReference>
<evidence type="ECO:0000256" key="9">
    <source>
        <dbReference type="ARBA" id="ARBA00023136"/>
    </source>
</evidence>
<dbReference type="Pfam" id="PF00006">
    <property type="entry name" value="ATP-synt_ab"/>
    <property type="match status" value="1"/>
</dbReference>
<evidence type="ECO:0000256" key="11">
    <source>
        <dbReference type="ARBA" id="ARBA00023310"/>
    </source>
</evidence>
<dbReference type="SUPFAM" id="SSF50615">
    <property type="entry name" value="N-terminal domain of alpha and beta subunits of F1 ATP synthase"/>
    <property type="match status" value="1"/>
</dbReference>
<evidence type="ECO:0000256" key="6">
    <source>
        <dbReference type="ARBA" id="ARBA00022840"/>
    </source>
</evidence>
<dbReference type="SUPFAM" id="SSF47917">
    <property type="entry name" value="C-terminal domain of alpha and beta subunits of F1 ATP synthase"/>
    <property type="match status" value="1"/>
</dbReference>
<keyword evidence="7 12" id="KW-1278">Translocase</keyword>
<dbReference type="InterPro" id="IPR050053">
    <property type="entry name" value="ATPase_alpha/beta_chains"/>
</dbReference>
<evidence type="ECO:0000256" key="1">
    <source>
        <dbReference type="ARBA" id="ARBA00004170"/>
    </source>
</evidence>
<dbReference type="InterPro" id="IPR000194">
    <property type="entry name" value="ATPase_F1/V1/A1_a/bsu_nucl-bd"/>
</dbReference>
<dbReference type="InterPro" id="IPR027417">
    <property type="entry name" value="P-loop_NTPase"/>
</dbReference>
<gene>
    <name evidence="12" type="primary">atpD</name>
    <name evidence="14" type="ORF">A3B37_02435</name>
</gene>